<dbReference type="PANTHER" id="PTHR35039:SF3">
    <property type="entry name" value="3-KETO-L-GULONATE-6-PHOSPHATE DECARBOXYLASE SGBH-RELATED"/>
    <property type="match status" value="1"/>
</dbReference>
<keyword evidence="4" id="KW-1185">Reference proteome</keyword>
<evidence type="ECO:0000259" key="2">
    <source>
        <dbReference type="SMART" id="SM00934"/>
    </source>
</evidence>
<name>A0ABQ6G0T2_9CHLR</name>
<comment type="caution">
    <text evidence="3">The sequence shown here is derived from an EMBL/GenBank/DDBJ whole genome shotgun (WGS) entry which is preliminary data.</text>
</comment>
<dbReference type="InterPro" id="IPR001754">
    <property type="entry name" value="OMPdeCOase_dom"/>
</dbReference>
<dbReference type="SUPFAM" id="SSF51366">
    <property type="entry name" value="Ribulose-phoshate binding barrel"/>
    <property type="match status" value="1"/>
</dbReference>
<dbReference type="GO" id="GO:0016829">
    <property type="term" value="F:lyase activity"/>
    <property type="evidence" value="ECO:0007669"/>
    <property type="project" value="UniProtKB-KW"/>
</dbReference>
<feature type="domain" description="Orotidine 5'-phosphate decarboxylase" evidence="2">
    <location>
        <begin position="19"/>
        <end position="222"/>
    </location>
</feature>
<dbReference type="EMBL" id="BSRI01000002">
    <property type="protein sequence ID" value="GLV60110.1"/>
    <property type="molecule type" value="Genomic_DNA"/>
</dbReference>
<evidence type="ECO:0000256" key="1">
    <source>
        <dbReference type="ARBA" id="ARBA00023239"/>
    </source>
</evidence>
<evidence type="ECO:0000313" key="3">
    <source>
        <dbReference type="EMBL" id="GLV60110.1"/>
    </source>
</evidence>
<accession>A0ABQ6G0T2</accession>
<reference evidence="3 4" key="1">
    <citation type="submission" date="2023-02" db="EMBL/GenBank/DDBJ databases">
        <title>Dictyobacter halimunensis sp. nov., a new member of the class Ktedonobacteria from forest soil in a geothermal area.</title>
        <authorList>
            <person name="Rachmania M.K."/>
            <person name="Ningsih F."/>
            <person name="Sakai Y."/>
            <person name="Yabe S."/>
            <person name="Yokota A."/>
            <person name="Sjamsuridzal W."/>
        </authorList>
    </citation>
    <scope>NUCLEOTIDE SEQUENCE [LARGE SCALE GENOMIC DNA]</scope>
    <source>
        <strain evidence="3 4">S3.2.2.5</strain>
    </source>
</reference>
<evidence type="ECO:0000313" key="4">
    <source>
        <dbReference type="Proteomes" id="UP001344906"/>
    </source>
</evidence>
<organism evidence="3 4">
    <name type="scientific">Dictyobacter halimunensis</name>
    <dbReference type="NCBI Taxonomy" id="3026934"/>
    <lineage>
        <taxon>Bacteria</taxon>
        <taxon>Bacillati</taxon>
        <taxon>Chloroflexota</taxon>
        <taxon>Ktedonobacteria</taxon>
        <taxon>Ktedonobacterales</taxon>
        <taxon>Dictyobacteraceae</taxon>
        <taxon>Dictyobacter</taxon>
    </lineage>
</organism>
<gene>
    <name evidence="3" type="ORF">KDH_69330</name>
</gene>
<dbReference type="InterPro" id="IPR013785">
    <property type="entry name" value="Aldolase_TIM"/>
</dbReference>
<protein>
    <submittedName>
        <fullName evidence="3">D-arabino 3-hexulose 6-phosphate aldehyde lyase</fullName>
    </submittedName>
</protein>
<dbReference type="Gene3D" id="3.20.20.70">
    <property type="entry name" value="Aldolase class I"/>
    <property type="match status" value="1"/>
</dbReference>
<dbReference type="SMART" id="SM00934">
    <property type="entry name" value="OMPdecase"/>
    <property type="match status" value="1"/>
</dbReference>
<dbReference type="Proteomes" id="UP001344906">
    <property type="component" value="Unassembled WGS sequence"/>
</dbReference>
<proteinExistence type="predicted"/>
<dbReference type="RefSeq" id="WP_338257090.1">
    <property type="nucleotide sequence ID" value="NZ_BSRI01000002.1"/>
</dbReference>
<keyword evidence="1 3" id="KW-0456">Lyase</keyword>
<sequence length="244" mass="25548">MQPDNNTPHYDKADLHRPHVQVSLDLATIDEALHMAKIAVDAGVDWLEAGTPLIMSEGLHAIRALHEQFPDVPIIADLKTMDGGYGAVAKVAQAGASWSVVMGVAHPATIAAAVAAGRDYGIGVMGDVMVAPDKAAKARQLQDLGIDVISLHTGYDERHAITQASPWDDLAAVVAAVDIPVQAVGGLQIADFPRLVAAGAPLLVVGAPLVIGNEIAHPGETRDEHLARILSDVVRAVKQNHPSS</sequence>
<dbReference type="InterPro" id="IPR011060">
    <property type="entry name" value="RibuloseP-bd_barrel"/>
</dbReference>
<dbReference type="PANTHER" id="PTHR35039">
    <property type="entry name" value="3-KETO-L-GULONATE-6-PHOSPHATE DECARBOXYLASE SGBH-RELATED"/>
    <property type="match status" value="1"/>
</dbReference>
<dbReference type="Pfam" id="PF00215">
    <property type="entry name" value="OMPdecase"/>
    <property type="match status" value="1"/>
</dbReference>